<dbReference type="GO" id="GO:0004518">
    <property type="term" value="F:nuclease activity"/>
    <property type="evidence" value="ECO:0007669"/>
    <property type="project" value="UniProtKB-KW"/>
</dbReference>
<sequence>MVIHVIRVVFLLVVLAITLSFALQPDVYSEGTEFVTTYILLPTIAAVGLVLVDMWWRRKRLQALSGLFFGLLAGLVIAFVLGLLIDLTVNLYAPPMTDHPGAEPFRQPGMTAEAYQIQRNVYQAALQTYQQSSGFRKSVELAKLLLGSAAVFMCVSFVLQTRDSFRFIIPYVEFSREMRGARPLLLDTSVIIDGRIADIAETRILESNIIVPRFVLDELQAIADASDKLKRNRGRRGLDILSRLRSNDKLSVQIMDASGEDVGGEIAVDAKLVALGKRLNGRVVTNDYNLNKIAELRGVDVININDLANAVKPVVLPGETMTIKVIRAGDEPGQGVGFLDDGTMVVAEGGRDHIGRDVHITVTSALQTSAGRMIFGKIDSEQTNDQGPLTS</sequence>
<dbReference type="GO" id="GO:0016787">
    <property type="term" value="F:hydrolase activity"/>
    <property type="evidence" value="ECO:0007669"/>
    <property type="project" value="UniProtKB-KW"/>
</dbReference>
<reference evidence="7" key="1">
    <citation type="journal article" date="2015" name="Nature">
        <title>Complex archaea that bridge the gap between prokaryotes and eukaryotes.</title>
        <authorList>
            <person name="Spang A."/>
            <person name="Saw J.H."/>
            <person name="Jorgensen S.L."/>
            <person name="Zaremba-Niedzwiedzka K."/>
            <person name="Martijn J."/>
            <person name="Lind A.E."/>
            <person name="van Eijk R."/>
            <person name="Schleper C."/>
            <person name="Guy L."/>
            <person name="Ettema T.J."/>
        </authorList>
    </citation>
    <scope>NUCLEOTIDE SEQUENCE</scope>
</reference>
<dbReference type="Gene3D" id="3.40.50.1010">
    <property type="entry name" value="5'-nuclease"/>
    <property type="match status" value="1"/>
</dbReference>
<dbReference type="AlphaFoldDB" id="A0A0F9V3M3"/>
<keyword evidence="5" id="KW-1133">Transmembrane helix</keyword>
<dbReference type="InterPro" id="IPR002716">
    <property type="entry name" value="PIN_dom"/>
</dbReference>
<feature type="transmembrane region" description="Helical" evidence="5">
    <location>
        <begin position="63"/>
        <end position="85"/>
    </location>
</feature>
<evidence type="ECO:0000256" key="5">
    <source>
        <dbReference type="SAM" id="Phobius"/>
    </source>
</evidence>
<dbReference type="PANTHER" id="PTHR11603:SF147">
    <property type="entry name" value="MEMBRANE PROTEIN"/>
    <property type="match status" value="1"/>
</dbReference>
<keyword evidence="3" id="KW-0378">Hydrolase</keyword>
<accession>A0A0F9V3M3</accession>
<dbReference type="CDD" id="cd09877">
    <property type="entry name" value="PIN_YacL-like"/>
    <property type="match status" value="1"/>
</dbReference>
<protein>
    <recommendedName>
        <fullName evidence="6">TRAM domain-containing protein</fullName>
    </recommendedName>
</protein>
<dbReference type="InterPro" id="IPR029060">
    <property type="entry name" value="PIN-like_dom_sf"/>
</dbReference>
<comment type="cofactor">
    <cofactor evidence="1">
        <name>Mg(2+)</name>
        <dbReference type="ChEBI" id="CHEBI:18420"/>
    </cofactor>
</comment>
<keyword evidence="5" id="KW-0812">Transmembrane</keyword>
<gene>
    <name evidence="7" type="ORF">LCGC14_0454390</name>
</gene>
<feature type="transmembrane region" description="Helical" evidence="5">
    <location>
        <begin position="38"/>
        <end position="56"/>
    </location>
</feature>
<dbReference type="SUPFAM" id="SSF88723">
    <property type="entry name" value="PIN domain-like"/>
    <property type="match status" value="1"/>
</dbReference>
<proteinExistence type="predicted"/>
<evidence type="ECO:0000313" key="7">
    <source>
        <dbReference type="EMBL" id="KKN68126.1"/>
    </source>
</evidence>
<organism evidence="7">
    <name type="scientific">marine sediment metagenome</name>
    <dbReference type="NCBI Taxonomy" id="412755"/>
    <lineage>
        <taxon>unclassified sequences</taxon>
        <taxon>metagenomes</taxon>
        <taxon>ecological metagenomes</taxon>
    </lineage>
</organism>
<keyword evidence="4" id="KW-0460">Magnesium</keyword>
<dbReference type="InterPro" id="IPR002792">
    <property type="entry name" value="TRAM_dom"/>
</dbReference>
<evidence type="ECO:0000256" key="2">
    <source>
        <dbReference type="ARBA" id="ARBA00022722"/>
    </source>
</evidence>
<dbReference type="SMART" id="SM00670">
    <property type="entry name" value="PINc"/>
    <property type="match status" value="1"/>
</dbReference>
<keyword evidence="2" id="KW-0540">Nuclease</keyword>
<dbReference type="PROSITE" id="PS50926">
    <property type="entry name" value="TRAM"/>
    <property type="match status" value="1"/>
</dbReference>
<feature type="domain" description="TRAM" evidence="6">
    <location>
        <begin position="314"/>
        <end position="375"/>
    </location>
</feature>
<evidence type="ECO:0000256" key="4">
    <source>
        <dbReference type="ARBA" id="ARBA00022842"/>
    </source>
</evidence>
<name>A0A0F9V3M3_9ZZZZ</name>
<comment type="caution">
    <text evidence="7">The sequence shown here is derived from an EMBL/GenBank/DDBJ whole genome shotgun (WGS) entry which is preliminary data.</text>
</comment>
<dbReference type="Pfam" id="PF01850">
    <property type="entry name" value="PIN"/>
    <property type="match status" value="1"/>
</dbReference>
<keyword evidence="5" id="KW-0472">Membrane</keyword>
<evidence type="ECO:0000256" key="3">
    <source>
        <dbReference type="ARBA" id="ARBA00022801"/>
    </source>
</evidence>
<evidence type="ECO:0000259" key="6">
    <source>
        <dbReference type="PROSITE" id="PS50926"/>
    </source>
</evidence>
<dbReference type="PANTHER" id="PTHR11603">
    <property type="entry name" value="AAA FAMILY ATPASE"/>
    <property type="match status" value="1"/>
</dbReference>
<dbReference type="Pfam" id="PF01938">
    <property type="entry name" value="TRAM"/>
    <property type="match status" value="1"/>
</dbReference>
<evidence type="ECO:0000256" key="1">
    <source>
        <dbReference type="ARBA" id="ARBA00001946"/>
    </source>
</evidence>
<dbReference type="EMBL" id="LAZR01000457">
    <property type="protein sequence ID" value="KKN68126.1"/>
    <property type="molecule type" value="Genomic_DNA"/>
</dbReference>
<dbReference type="InterPro" id="IPR052041">
    <property type="entry name" value="Nucleic_acid_metab_PIN/TRAM"/>
</dbReference>